<accession>A0ABU7LEV1</accession>
<dbReference type="Proteomes" id="UP001336020">
    <property type="component" value="Unassembled WGS sequence"/>
</dbReference>
<sequence>MKTEFRYDLPDELNVVSDGGVRIVTLNRPLELNAANHALHLGLSRVWDQLGSDPAARAVLLTGSGRAFSAGGDFGYMQENIDNPEVRERTMREGRRIVEGIVRCPLPVVAALNGPAVGLGCSLAVLSDILLMSDRSFLADPHLQMGLVPGDGGMAWPLAVGLSRAKQYLLLGERILPEQAVQFGLASRVVASGELESEALALTHRLAAMPAKAVQDTKKALNSYVELHLEGAFAAGFTGELDSMASTEHADAVSRARSRSAARQ</sequence>
<proteinExistence type="predicted"/>
<name>A0ABU7LEV1_9NOCA</name>
<evidence type="ECO:0000313" key="1">
    <source>
        <dbReference type="EMBL" id="MEE2060080.1"/>
    </source>
</evidence>
<protein>
    <submittedName>
        <fullName evidence="1">Enoyl-CoA hydratase/isomerase family protein</fullName>
    </submittedName>
</protein>
<dbReference type="SUPFAM" id="SSF52096">
    <property type="entry name" value="ClpP/crotonase"/>
    <property type="match status" value="1"/>
</dbReference>
<dbReference type="PANTHER" id="PTHR11941">
    <property type="entry name" value="ENOYL-COA HYDRATASE-RELATED"/>
    <property type="match status" value="1"/>
</dbReference>
<dbReference type="InterPro" id="IPR001753">
    <property type="entry name" value="Enoyl-CoA_hydra/iso"/>
</dbReference>
<dbReference type="PANTHER" id="PTHR11941:SF54">
    <property type="entry name" value="ENOYL-COA HYDRATASE, MITOCHONDRIAL"/>
    <property type="match status" value="1"/>
</dbReference>
<keyword evidence="2" id="KW-1185">Reference proteome</keyword>
<reference evidence="1 2" key="1">
    <citation type="submission" date="2023-07" db="EMBL/GenBank/DDBJ databases">
        <authorList>
            <person name="Girao M."/>
            <person name="Carvalho M.F."/>
        </authorList>
    </citation>
    <scope>NUCLEOTIDE SEQUENCE [LARGE SCALE GENOMIC DNA]</scope>
    <source>
        <strain evidence="1 2">YIM65754</strain>
    </source>
</reference>
<dbReference type="InterPro" id="IPR029045">
    <property type="entry name" value="ClpP/crotonase-like_dom_sf"/>
</dbReference>
<dbReference type="Gene3D" id="3.90.226.10">
    <property type="entry name" value="2-enoyl-CoA Hydratase, Chain A, domain 1"/>
    <property type="match status" value="1"/>
</dbReference>
<dbReference type="EMBL" id="JAUTXY010000011">
    <property type="protein sequence ID" value="MEE2060080.1"/>
    <property type="molecule type" value="Genomic_DNA"/>
</dbReference>
<dbReference type="RefSeq" id="WP_330135279.1">
    <property type="nucleotide sequence ID" value="NZ_JAUTXY010000011.1"/>
</dbReference>
<evidence type="ECO:0000313" key="2">
    <source>
        <dbReference type="Proteomes" id="UP001336020"/>
    </source>
</evidence>
<comment type="caution">
    <text evidence="1">The sequence shown here is derived from an EMBL/GenBank/DDBJ whole genome shotgun (WGS) entry which is preliminary data.</text>
</comment>
<gene>
    <name evidence="1" type="ORF">Q7514_21385</name>
</gene>
<dbReference type="CDD" id="cd06558">
    <property type="entry name" value="crotonase-like"/>
    <property type="match status" value="1"/>
</dbReference>
<dbReference type="Pfam" id="PF00378">
    <property type="entry name" value="ECH_1"/>
    <property type="match status" value="1"/>
</dbReference>
<organism evidence="1 2">
    <name type="scientific">Rhodococcus artemisiae</name>
    <dbReference type="NCBI Taxonomy" id="714159"/>
    <lineage>
        <taxon>Bacteria</taxon>
        <taxon>Bacillati</taxon>
        <taxon>Actinomycetota</taxon>
        <taxon>Actinomycetes</taxon>
        <taxon>Mycobacteriales</taxon>
        <taxon>Nocardiaceae</taxon>
        <taxon>Rhodococcus</taxon>
    </lineage>
</organism>